<reference evidence="2 3" key="1">
    <citation type="submission" date="2021-10" db="EMBL/GenBank/DDBJ databases">
        <authorList>
            <person name="Criscuolo A."/>
        </authorList>
    </citation>
    <scope>NUCLEOTIDE SEQUENCE [LARGE SCALE GENOMIC DNA]</scope>
    <source>
        <strain evidence="3">CIP 111899</strain>
    </source>
</reference>
<dbReference type="InterPro" id="IPR002931">
    <property type="entry name" value="Transglutaminase-like"/>
</dbReference>
<dbReference type="SUPFAM" id="SSF54001">
    <property type="entry name" value="Cysteine proteinases"/>
    <property type="match status" value="1"/>
</dbReference>
<feature type="domain" description="Transglutaminase-like" evidence="1">
    <location>
        <begin position="37"/>
        <end position="139"/>
    </location>
</feature>
<dbReference type="PANTHER" id="PTHR33490:SF3">
    <property type="entry name" value="CONSERVED INTEGRAL MEMBRANE PROTEIN"/>
    <property type="match status" value="1"/>
</dbReference>
<dbReference type="PANTHER" id="PTHR33490">
    <property type="entry name" value="BLR5614 PROTEIN-RELATED"/>
    <property type="match status" value="1"/>
</dbReference>
<organism evidence="2 3">
    <name type="scientific">Bacillus rhizoplanae</name>
    <dbReference type="NCBI Taxonomy" id="2880966"/>
    <lineage>
        <taxon>Bacteria</taxon>
        <taxon>Bacillati</taxon>
        <taxon>Bacillota</taxon>
        <taxon>Bacilli</taxon>
        <taxon>Bacillales</taxon>
        <taxon>Bacillaceae</taxon>
        <taxon>Bacillus</taxon>
    </lineage>
</organism>
<sequence length="204" mass="23609">MNLICESLNLEDYLKELPEVDFQHPFIQQKSNELYINSDTQQLEYIKQAYEFIRDKIYHSWDIQSTRITKKASEVLLEGEGICYAKSNLLAALLRSKGIPTGFCYQRLILGATLDTGHCIHALNAVYIDSKNKWIRLDARGNKSGVHAEFSLDKEKLAFPINTELDEIDYPIIYSVPNEKTMRVLAEHTDCLNMYLNFLPERIE</sequence>
<evidence type="ECO:0000259" key="1">
    <source>
        <dbReference type="Pfam" id="PF01841"/>
    </source>
</evidence>
<dbReference type="Gene3D" id="3.10.620.30">
    <property type="match status" value="1"/>
</dbReference>
<gene>
    <name evidence="2" type="ORF">BACCIP111899_04397</name>
</gene>
<dbReference type="InterPro" id="IPR038765">
    <property type="entry name" value="Papain-like_cys_pep_sf"/>
</dbReference>
<evidence type="ECO:0000313" key="2">
    <source>
        <dbReference type="EMBL" id="CAG9615160.1"/>
    </source>
</evidence>
<dbReference type="EMBL" id="CAKJTI010000067">
    <property type="protein sequence ID" value="CAG9615160.1"/>
    <property type="molecule type" value="Genomic_DNA"/>
</dbReference>
<comment type="caution">
    <text evidence="2">The sequence shown here is derived from an EMBL/GenBank/DDBJ whole genome shotgun (WGS) entry which is preliminary data.</text>
</comment>
<dbReference type="RefSeq" id="WP_230577060.1">
    <property type="nucleotide sequence ID" value="NZ_CAKJTI010000067.1"/>
</dbReference>
<keyword evidence="3" id="KW-1185">Reference proteome</keyword>
<dbReference type="Pfam" id="PF01841">
    <property type="entry name" value="Transglut_core"/>
    <property type="match status" value="1"/>
</dbReference>
<dbReference type="Proteomes" id="UP000789423">
    <property type="component" value="Unassembled WGS sequence"/>
</dbReference>
<name>A0ABN8A6E6_9BACI</name>
<proteinExistence type="predicted"/>
<evidence type="ECO:0000313" key="3">
    <source>
        <dbReference type="Proteomes" id="UP000789423"/>
    </source>
</evidence>
<protein>
    <recommendedName>
        <fullName evidence="1">Transglutaminase-like domain-containing protein</fullName>
    </recommendedName>
</protein>
<accession>A0ABN8A6E6</accession>